<dbReference type="HOGENOM" id="CLU_010586_0_0_1"/>
<dbReference type="GeneTree" id="ENSGT00390000013003"/>
<gene>
    <name evidence="3" type="primary">KIAA1614</name>
</gene>
<protein>
    <submittedName>
        <fullName evidence="3">KIAA1614</fullName>
    </submittedName>
</protein>
<dbReference type="Bgee" id="ENSOCUG00000015026">
    <property type="expression patterns" value="Expressed in uterus and 12 other cell types or tissues"/>
</dbReference>
<feature type="compositionally biased region" description="Basic and acidic residues" evidence="1">
    <location>
        <begin position="57"/>
        <end position="66"/>
    </location>
</feature>
<feature type="region of interest" description="Disordered" evidence="1">
    <location>
        <begin position="685"/>
        <end position="794"/>
    </location>
</feature>
<dbReference type="GO" id="GO:0016324">
    <property type="term" value="C:apical plasma membrane"/>
    <property type="evidence" value="ECO:0007669"/>
    <property type="project" value="TreeGrafter"/>
</dbReference>
<feature type="region of interest" description="Disordered" evidence="1">
    <location>
        <begin position="293"/>
        <end position="321"/>
    </location>
</feature>
<feature type="compositionally biased region" description="Basic and acidic residues" evidence="1">
    <location>
        <begin position="771"/>
        <end position="780"/>
    </location>
</feature>
<dbReference type="Ensembl" id="ENSOCUT00000015025.4">
    <property type="protein sequence ID" value="ENSOCUP00000012912.3"/>
    <property type="gene ID" value="ENSOCUG00000015026.4"/>
</dbReference>
<dbReference type="PANTHER" id="PTHR14102">
    <property type="entry name" value="PAR-6-RELATED"/>
    <property type="match status" value="1"/>
</dbReference>
<name>G1T8K7_RABIT</name>
<feature type="domain" description="PDZ" evidence="2">
    <location>
        <begin position="1001"/>
        <end position="1086"/>
    </location>
</feature>
<dbReference type="InterPro" id="IPR001478">
    <property type="entry name" value="PDZ"/>
</dbReference>
<sequence length="1089" mass="114455">MEGTSATERSGSEPQPDVRRLLRPWPCPRGDRAGSLVASQLPGAWRVQRQGPSVLESKVRALKEKMAGGQRGANPCPAPREQSSPKKPSCRQVQAGGGGAPSEGSALPDAMATLQARNLTDVQPDSGVGEAELARNGEPVPPRPPDPELECQNRGSPWFSEAEWTESDRVGGLPTGPGALQESPLHGVSPGRPGAVGPSRKATHVPHLKKGKSCPLVAGAPLDSASLTSEEGFVPRATLLEGLWRAGDPGALSTGGHALSLSGQVERNRLLLQETLNASGPRPLQAGAAAWTLSRGRAAPERPAGDEDGDPGFSLQDSDKNGAFGLRLEPALSPWHEEAKRVLQGTRMKARTQPLRASHDIVLTNAQGSRDGQGSPTLEPRTTSSCSHSLSHASVPRPRWGPSTAHVRFEDESACEAEFRYLERLQERQRQVLSTVLQAMDQGALRSKPDLTDYIAGGLRLQDARSVGSRRKCSAWGSYAGHPCPAEGKALPNRGVPQELHADSQWGLSTPLFLSAEPGFHGGWIRETHIGSIPDPEGEDPALDSCQLRKEEVGTLWPSSTCERHHGGLEGPGRAEVELPLGFQARPHLSGAADMDVGQEEGGGGCLPEGTSFLREDAVPEPALASEGASLGSHRQPGPGLGSHQAHSAASRAPWRTGCESGSQAQTNHNSLEIVPCLSPPQSCTEPCAPHHALRPAPPSSRRTPTPPSRRRTVPAVHLPPAPSRREAVRTCEPSPPPQAQPCSPLGQYPLLAPAPNNCGSGPSGGPQEPCEGRLEERPCGWEPEPAPDSDGHDVATVHATGITISLASEPESSQEPEGALQTTRLHSTGCVLPQASPEASAAPDPASATASSRSRKRGSSLVSSLGLRKFFSTLGQSARPKLATSRSRSVEQLHPAVPATAPHSSTPGARRAPSLQALHLGSPWHQHHGAASFHSLHALLSGKGDRSSLYLVAEPGGHGVAGSTARAPPRRALSVEDVGTPSLARTVGRVVEVFPDGTSQLQLQRSPDGTFGFCVASGNGRRDSGFYVQAMADLNTAKLYSGLLGVGDEILEVNGAKVAGLGLALVEELLAHAESLSMRVLRQRPGPR</sequence>
<dbReference type="SUPFAM" id="SSF50156">
    <property type="entry name" value="PDZ domain-like"/>
    <property type="match status" value="1"/>
</dbReference>
<dbReference type="PaxDb" id="9986-ENSOCUP00000012912"/>
<feature type="compositionally biased region" description="Low complexity" evidence="1">
    <location>
        <begin position="836"/>
        <end position="853"/>
    </location>
</feature>
<evidence type="ECO:0000256" key="1">
    <source>
        <dbReference type="SAM" id="MobiDB-lite"/>
    </source>
</evidence>
<dbReference type="STRING" id="9986.ENSOCUP00000012912"/>
<dbReference type="InParanoid" id="G1T8K7"/>
<dbReference type="FunFam" id="2.30.42.10:FF:000215">
    <property type="entry name" value="uncharacterized protein KIAA1614 homolog"/>
    <property type="match status" value="1"/>
</dbReference>
<feature type="region of interest" description="Disordered" evidence="1">
    <location>
        <begin position="1"/>
        <end position="208"/>
    </location>
</feature>
<accession>G1T8K7</accession>
<reference evidence="3 4" key="1">
    <citation type="journal article" date="2011" name="Nature">
        <title>A high-resolution map of human evolutionary constraint using 29 mammals.</title>
        <authorList>
            <person name="Lindblad-Toh K."/>
            <person name="Garber M."/>
            <person name="Zuk O."/>
            <person name="Lin M.F."/>
            <person name="Parker B.J."/>
            <person name="Washietl S."/>
            <person name="Kheradpour P."/>
            <person name="Ernst J."/>
            <person name="Jordan G."/>
            <person name="Mauceli E."/>
            <person name="Ward L.D."/>
            <person name="Lowe C.B."/>
            <person name="Holloway A.K."/>
            <person name="Clamp M."/>
            <person name="Gnerre S."/>
            <person name="Alfoldi J."/>
            <person name="Beal K."/>
            <person name="Chang J."/>
            <person name="Clawson H."/>
            <person name="Cuff J."/>
            <person name="Di Palma F."/>
            <person name="Fitzgerald S."/>
            <person name="Flicek P."/>
            <person name="Guttman M."/>
            <person name="Hubisz M.J."/>
            <person name="Jaffe D.B."/>
            <person name="Jungreis I."/>
            <person name="Kent W.J."/>
            <person name="Kostka D."/>
            <person name="Lara M."/>
            <person name="Martins A.L."/>
            <person name="Massingham T."/>
            <person name="Moltke I."/>
            <person name="Raney B.J."/>
            <person name="Rasmussen M.D."/>
            <person name="Robinson J."/>
            <person name="Stark A."/>
            <person name="Vilella A.J."/>
            <person name="Wen J."/>
            <person name="Xie X."/>
            <person name="Zody M.C."/>
            <person name="Baldwin J."/>
            <person name="Bloom T."/>
            <person name="Chin C.W."/>
            <person name="Heiman D."/>
            <person name="Nicol R."/>
            <person name="Nusbaum C."/>
            <person name="Young S."/>
            <person name="Wilkinson J."/>
            <person name="Worley K.C."/>
            <person name="Kovar C.L."/>
            <person name="Muzny D.M."/>
            <person name="Gibbs R.A."/>
            <person name="Cree A."/>
            <person name="Dihn H.H."/>
            <person name="Fowler G."/>
            <person name="Jhangiani S."/>
            <person name="Joshi V."/>
            <person name="Lee S."/>
            <person name="Lewis L.R."/>
            <person name="Nazareth L.V."/>
            <person name="Okwuonu G."/>
            <person name="Santibanez J."/>
            <person name="Warren W.C."/>
            <person name="Mardis E.R."/>
            <person name="Weinstock G.M."/>
            <person name="Wilson R.K."/>
            <person name="Delehaunty K."/>
            <person name="Dooling D."/>
            <person name="Fronik C."/>
            <person name="Fulton L."/>
            <person name="Fulton B."/>
            <person name="Graves T."/>
            <person name="Minx P."/>
            <person name="Sodergren E."/>
            <person name="Birney E."/>
            <person name="Margulies E.H."/>
            <person name="Herrero J."/>
            <person name="Green E.D."/>
            <person name="Haussler D."/>
            <person name="Siepel A."/>
            <person name="Goldman N."/>
            <person name="Pollard K.S."/>
            <person name="Pedersen J.S."/>
            <person name="Lander E.S."/>
            <person name="Kellis M."/>
        </authorList>
    </citation>
    <scope>NUCLEOTIDE SEQUENCE [LARGE SCALE GENOMIC DNA]</scope>
    <source>
        <strain evidence="4">Thorbecke</strain>
    </source>
</reference>
<dbReference type="GO" id="GO:0007163">
    <property type="term" value="P:establishment or maintenance of cell polarity"/>
    <property type="evidence" value="ECO:0007669"/>
    <property type="project" value="TreeGrafter"/>
</dbReference>
<organism evidence="3 4">
    <name type="scientific">Oryctolagus cuniculus</name>
    <name type="common">Rabbit</name>
    <dbReference type="NCBI Taxonomy" id="9986"/>
    <lineage>
        <taxon>Eukaryota</taxon>
        <taxon>Metazoa</taxon>
        <taxon>Chordata</taxon>
        <taxon>Craniata</taxon>
        <taxon>Vertebrata</taxon>
        <taxon>Euteleostomi</taxon>
        <taxon>Mammalia</taxon>
        <taxon>Eutheria</taxon>
        <taxon>Euarchontoglires</taxon>
        <taxon>Glires</taxon>
        <taxon>Lagomorpha</taxon>
        <taxon>Leporidae</taxon>
        <taxon>Oryctolagus</taxon>
    </lineage>
</organism>
<feature type="compositionally biased region" description="Polar residues" evidence="1">
    <location>
        <begin position="364"/>
        <end position="383"/>
    </location>
</feature>
<dbReference type="FunCoup" id="G1T8K7">
    <property type="interactions" value="47"/>
</dbReference>
<reference evidence="3" key="2">
    <citation type="submission" date="2025-08" db="UniProtKB">
        <authorList>
            <consortium name="Ensembl"/>
        </authorList>
    </citation>
    <scope>IDENTIFICATION</scope>
    <source>
        <strain evidence="3">Thorbecke</strain>
    </source>
</reference>
<dbReference type="Pfam" id="PF15737">
    <property type="entry name" value="DUF4685"/>
    <property type="match status" value="1"/>
</dbReference>
<dbReference type="Proteomes" id="UP000001811">
    <property type="component" value="Unplaced"/>
</dbReference>
<keyword evidence="4" id="KW-1185">Reference proteome</keyword>
<dbReference type="Pfam" id="PF00595">
    <property type="entry name" value="PDZ"/>
    <property type="match status" value="1"/>
</dbReference>
<dbReference type="InterPro" id="IPR032756">
    <property type="entry name" value="DUF4685"/>
</dbReference>
<dbReference type="eggNOG" id="KOG3606">
    <property type="taxonomic scope" value="Eukaryota"/>
</dbReference>
<reference evidence="3" key="3">
    <citation type="submission" date="2025-09" db="UniProtKB">
        <authorList>
            <consortium name="Ensembl"/>
        </authorList>
    </citation>
    <scope>IDENTIFICATION</scope>
    <source>
        <strain evidence="3">Thorbecke</strain>
    </source>
</reference>
<proteinExistence type="predicted"/>
<dbReference type="GO" id="GO:0060341">
    <property type="term" value="P:regulation of cellular localization"/>
    <property type="evidence" value="ECO:0007669"/>
    <property type="project" value="TreeGrafter"/>
</dbReference>
<dbReference type="InterPro" id="IPR051741">
    <property type="entry name" value="PAR6_homolog"/>
</dbReference>
<dbReference type="GO" id="GO:0005634">
    <property type="term" value="C:nucleus"/>
    <property type="evidence" value="ECO:0007669"/>
    <property type="project" value="TreeGrafter"/>
</dbReference>
<feature type="compositionally biased region" description="Low complexity" evidence="1">
    <location>
        <begin position="384"/>
        <end position="394"/>
    </location>
</feature>
<dbReference type="PROSITE" id="PS50106">
    <property type="entry name" value="PDZ"/>
    <property type="match status" value="1"/>
</dbReference>
<feature type="region of interest" description="Disordered" evidence="1">
    <location>
        <begin position="835"/>
        <end position="861"/>
    </location>
</feature>
<feature type="compositionally biased region" description="Polar residues" evidence="1">
    <location>
        <begin position="1"/>
        <end position="13"/>
    </location>
</feature>
<dbReference type="PANTHER" id="PTHR14102:SF12">
    <property type="entry name" value="CDNA SEQUENCE BC034090"/>
    <property type="match status" value="1"/>
</dbReference>
<dbReference type="AlphaFoldDB" id="G1T8K7"/>
<feature type="region of interest" description="Disordered" evidence="1">
    <location>
        <begin position="628"/>
        <end position="665"/>
    </location>
</feature>
<dbReference type="GO" id="GO:0005938">
    <property type="term" value="C:cell cortex"/>
    <property type="evidence" value="ECO:0007669"/>
    <property type="project" value="TreeGrafter"/>
</dbReference>
<dbReference type="SMR" id="G1T8K7"/>
<evidence type="ECO:0000313" key="3">
    <source>
        <dbReference type="Ensembl" id="ENSOCUP00000012912.3"/>
    </source>
</evidence>
<dbReference type="InterPro" id="IPR036034">
    <property type="entry name" value="PDZ_sf"/>
</dbReference>
<feature type="region of interest" description="Disordered" evidence="1">
    <location>
        <begin position="346"/>
        <end position="400"/>
    </location>
</feature>
<dbReference type="Gene3D" id="2.30.42.10">
    <property type="match status" value="1"/>
</dbReference>
<evidence type="ECO:0000313" key="4">
    <source>
        <dbReference type="Proteomes" id="UP000001811"/>
    </source>
</evidence>
<evidence type="ECO:0000259" key="2">
    <source>
        <dbReference type="PROSITE" id="PS50106"/>
    </source>
</evidence>
<dbReference type="GO" id="GO:0007098">
    <property type="term" value="P:centrosome cycle"/>
    <property type="evidence" value="ECO:0007669"/>
    <property type="project" value="TreeGrafter"/>
</dbReference>